<sequence length="176" mass="18631">MTPNPKKPTGFEYPSDHLFKISTSGVVPLEELRNPRGMVDENGEPCLLVLKRGMGSGLTLGKGSGAMSYTRTYFEGSEPQVSREWAILPYDLHTIHTSGEAFSSAGDSGSAVLDGRGRVGGILTGGAARAGADPDRHDITYATPAAFLLEAFGKYGVDPDFDVDAFFSETSPSLPA</sequence>
<dbReference type="EMBL" id="SDEE01000108">
    <property type="protein sequence ID" value="RXW21419.1"/>
    <property type="molecule type" value="Genomic_DNA"/>
</dbReference>
<name>A0A4Q2DN00_9AGAR</name>
<reference evidence="1 2" key="1">
    <citation type="submission" date="2019-01" db="EMBL/GenBank/DDBJ databases">
        <title>Draft genome sequence of Psathyrella aberdarensis IHI B618.</title>
        <authorList>
            <person name="Buettner E."/>
            <person name="Kellner H."/>
        </authorList>
    </citation>
    <scope>NUCLEOTIDE SEQUENCE [LARGE SCALE GENOMIC DNA]</scope>
    <source>
        <strain evidence="1 2">IHI B618</strain>
    </source>
</reference>
<dbReference type="InterPro" id="IPR009003">
    <property type="entry name" value="Peptidase_S1_PA"/>
</dbReference>
<evidence type="ECO:0000313" key="2">
    <source>
        <dbReference type="Proteomes" id="UP000290288"/>
    </source>
</evidence>
<evidence type="ECO:0008006" key="3">
    <source>
        <dbReference type="Google" id="ProtNLM"/>
    </source>
</evidence>
<dbReference type="OrthoDB" id="5424209at2759"/>
<gene>
    <name evidence="1" type="ORF">EST38_g4429</name>
</gene>
<dbReference type="SUPFAM" id="SSF50494">
    <property type="entry name" value="Trypsin-like serine proteases"/>
    <property type="match status" value="1"/>
</dbReference>
<comment type="caution">
    <text evidence="1">The sequence shown here is derived from an EMBL/GenBank/DDBJ whole genome shotgun (WGS) entry which is preliminary data.</text>
</comment>
<proteinExistence type="predicted"/>
<keyword evidence="2" id="KW-1185">Reference proteome</keyword>
<evidence type="ECO:0000313" key="1">
    <source>
        <dbReference type="EMBL" id="RXW21419.1"/>
    </source>
</evidence>
<accession>A0A4Q2DN00</accession>
<dbReference type="AlphaFoldDB" id="A0A4Q2DN00"/>
<organism evidence="1 2">
    <name type="scientific">Candolleomyces aberdarensis</name>
    <dbReference type="NCBI Taxonomy" id="2316362"/>
    <lineage>
        <taxon>Eukaryota</taxon>
        <taxon>Fungi</taxon>
        <taxon>Dikarya</taxon>
        <taxon>Basidiomycota</taxon>
        <taxon>Agaricomycotina</taxon>
        <taxon>Agaricomycetes</taxon>
        <taxon>Agaricomycetidae</taxon>
        <taxon>Agaricales</taxon>
        <taxon>Agaricineae</taxon>
        <taxon>Psathyrellaceae</taxon>
        <taxon>Candolleomyces</taxon>
    </lineage>
</organism>
<dbReference type="STRING" id="2316362.A0A4Q2DN00"/>
<protein>
    <recommendedName>
        <fullName evidence="3">Peptidase S1 domain-containing protein</fullName>
    </recommendedName>
</protein>
<dbReference type="Proteomes" id="UP000290288">
    <property type="component" value="Unassembled WGS sequence"/>
</dbReference>